<name>A0ABD3CA53_9LAMI</name>
<organism evidence="1 2">
    <name type="scientific">Castilleja foliolosa</name>
    <dbReference type="NCBI Taxonomy" id="1961234"/>
    <lineage>
        <taxon>Eukaryota</taxon>
        <taxon>Viridiplantae</taxon>
        <taxon>Streptophyta</taxon>
        <taxon>Embryophyta</taxon>
        <taxon>Tracheophyta</taxon>
        <taxon>Spermatophyta</taxon>
        <taxon>Magnoliopsida</taxon>
        <taxon>eudicotyledons</taxon>
        <taxon>Gunneridae</taxon>
        <taxon>Pentapetalae</taxon>
        <taxon>asterids</taxon>
        <taxon>lamiids</taxon>
        <taxon>Lamiales</taxon>
        <taxon>Orobanchaceae</taxon>
        <taxon>Pedicularideae</taxon>
        <taxon>Castillejinae</taxon>
        <taxon>Castilleja</taxon>
    </lineage>
</organism>
<reference evidence="2" key="1">
    <citation type="journal article" date="2024" name="IScience">
        <title>Strigolactones Initiate the Formation of Haustorium-like Structures in Castilleja.</title>
        <authorList>
            <person name="Buerger M."/>
            <person name="Peterson D."/>
            <person name="Chory J."/>
        </authorList>
    </citation>
    <scope>NUCLEOTIDE SEQUENCE [LARGE SCALE GENOMIC DNA]</scope>
</reference>
<keyword evidence="2" id="KW-1185">Reference proteome</keyword>
<evidence type="ECO:0008006" key="3">
    <source>
        <dbReference type="Google" id="ProtNLM"/>
    </source>
</evidence>
<dbReference type="EMBL" id="JAVIJP010000046">
    <property type="protein sequence ID" value="KAL3626678.1"/>
    <property type="molecule type" value="Genomic_DNA"/>
</dbReference>
<evidence type="ECO:0000313" key="1">
    <source>
        <dbReference type="EMBL" id="KAL3626678.1"/>
    </source>
</evidence>
<evidence type="ECO:0000313" key="2">
    <source>
        <dbReference type="Proteomes" id="UP001632038"/>
    </source>
</evidence>
<gene>
    <name evidence="1" type="ORF">CASFOL_029421</name>
</gene>
<dbReference type="AlphaFoldDB" id="A0ABD3CA53"/>
<dbReference type="Proteomes" id="UP001632038">
    <property type="component" value="Unassembled WGS sequence"/>
</dbReference>
<dbReference type="PANTHER" id="PTHR11439">
    <property type="entry name" value="GAG-POL-RELATED RETROTRANSPOSON"/>
    <property type="match status" value="1"/>
</dbReference>
<sequence>MARGVAEILWIQQLLSELGYPPKAECKLMCDNKSTIYISENHVQHDWTKHIEVDRHFIKEKLEKNIISLPYVKSEDKLADILTKSVNGRTHYEVLSKLGVGRYPQLT</sequence>
<comment type="caution">
    <text evidence="1">The sequence shown here is derived from an EMBL/GenBank/DDBJ whole genome shotgun (WGS) entry which is preliminary data.</text>
</comment>
<accession>A0ABD3CA53</accession>
<dbReference type="PANTHER" id="PTHR11439:SF467">
    <property type="entry name" value="INTEGRASE CATALYTIC DOMAIN-CONTAINING PROTEIN"/>
    <property type="match status" value="1"/>
</dbReference>
<proteinExistence type="predicted"/>
<protein>
    <recommendedName>
        <fullName evidence="3">Copia protein</fullName>
    </recommendedName>
</protein>
<dbReference type="CDD" id="cd09272">
    <property type="entry name" value="RNase_HI_RT_Ty1"/>
    <property type="match status" value="1"/>
</dbReference>